<keyword evidence="4 6" id="KW-1133">Transmembrane helix</keyword>
<keyword evidence="8" id="KW-1185">Reference proteome</keyword>
<accession>A0A841FX09</accession>
<feature type="transmembrane region" description="Helical" evidence="6">
    <location>
        <begin position="12"/>
        <end position="34"/>
    </location>
</feature>
<evidence type="ECO:0000256" key="1">
    <source>
        <dbReference type="ARBA" id="ARBA00004370"/>
    </source>
</evidence>
<evidence type="ECO:0000256" key="6">
    <source>
        <dbReference type="RuleBase" id="RU363076"/>
    </source>
</evidence>
<keyword evidence="3 6" id="KW-0812">Transmembrane</keyword>
<reference evidence="7 8" key="1">
    <citation type="submission" date="2020-08" db="EMBL/GenBank/DDBJ databases">
        <title>Genomic Encyclopedia of Type Strains, Phase IV (KMG-IV): sequencing the most valuable type-strain genomes for metagenomic binning, comparative biology and taxonomic classification.</title>
        <authorList>
            <person name="Goeker M."/>
        </authorList>
    </citation>
    <scope>NUCLEOTIDE SEQUENCE [LARGE SCALE GENOMIC DNA]</scope>
    <source>
        <strain evidence="7 8">YIM 65646</strain>
    </source>
</reference>
<dbReference type="InterPro" id="IPR002994">
    <property type="entry name" value="Surf1/Shy1"/>
</dbReference>
<dbReference type="CDD" id="cd06662">
    <property type="entry name" value="SURF1"/>
    <property type="match status" value="1"/>
</dbReference>
<gene>
    <name evidence="7" type="ORF">HNR73_005952</name>
</gene>
<organism evidence="7 8">
    <name type="scientific">Phytomonospora endophytica</name>
    <dbReference type="NCBI Taxonomy" id="714109"/>
    <lineage>
        <taxon>Bacteria</taxon>
        <taxon>Bacillati</taxon>
        <taxon>Actinomycetota</taxon>
        <taxon>Actinomycetes</taxon>
        <taxon>Micromonosporales</taxon>
        <taxon>Micromonosporaceae</taxon>
        <taxon>Phytomonospora</taxon>
    </lineage>
</organism>
<keyword evidence="6" id="KW-1003">Cell membrane</keyword>
<dbReference type="GO" id="GO:0005886">
    <property type="term" value="C:plasma membrane"/>
    <property type="evidence" value="ECO:0007669"/>
    <property type="project" value="UniProtKB-SubCell"/>
</dbReference>
<comment type="subcellular location">
    <subcellularLocation>
        <location evidence="6">Cell membrane</location>
        <topology evidence="6">Multi-pass membrane protein</topology>
    </subcellularLocation>
    <subcellularLocation>
        <location evidence="1">Membrane</location>
    </subcellularLocation>
</comment>
<sequence>MSTPGYRFLASPRWIGIIVGGIAAMALCAFLAQWQYGRYEERAAANDRVTAAADSEPRALSGVLPAGAALAEDDEWTLVTATGTFDAANQIFLRGRTVDGNTGWEVVVPLKLADGTAVLVDRGWVPQGDKGATQPPDVAPVPSGEVTVDGRIRPSETAMGEIAELNGALQTRRLSPSLIGEALPYPVLDGYMTPDVPEEGFKAIPVPEQRSWQNFAYAYQWWLFAGLIPIGLVILARKEKRGERKEALFGDRVDGDEPVPSGV</sequence>
<evidence type="ECO:0000313" key="8">
    <source>
        <dbReference type="Proteomes" id="UP000548476"/>
    </source>
</evidence>
<dbReference type="PROSITE" id="PS50895">
    <property type="entry name" value="SURF1"/>
    <property type="match status" value="1"/>
</dbReference>
<dbReference type="RefSeq" id="WP_184790880.1">
    <property type="nucleotide sequence ID" value="NZ_BONT01000048.1"/>
</dbReference>
<dbReference type="PANTHER" id="PTHR23427:SF2">
    <property type="entry name" value="SURFEIT LOCUS PROTEIN 1"/>
    <property type="match status" value="1"/>
</dbReference>
<dbReference type="InterPro" id="IPR045214">
    <property type="entry name" value="Surf1/Surf4"/>
</dbReference>
<name>A0A841FX09_9ACTN</name>
<comment type="caution">
    <text evidence="7">The sequence shown here is derived from an EMBL/GenBank/DDBJ whole genome shotgun (WGS) entry which is preliminary data.</text>
</comment>
<evidence type="ECO:0000256" key="2">
    <source>
        <dbReference type="ARBA" id="ARBA00007165"/>
    </source>
</evidence>
<evidence type="ECO:0000256" key="3">
    <source>
        <dbReference type="ARBA" id="ARBA00022692"/>
    </source>
</evidence>
<keyword evidence="5 6" id="KW-0472">Membrane</keyword>
<evidence type="ECO:0000256" key="4">
    <source>
        <dbReference type="ARBA" id="ARBA00022989"/>
    </source>
</evidence>
<protein>
    <recommendedName>
        <fullName evidence="6">SURF1-like protein</fullName>
    </recommendedName>
</protein>
<evidence type="ECO:0000256" key="5">
    <source>
        <dbReference type="ARBA" id="ARBA00023136"/>
    </source>
</evidence>
<dbReference type="EMBL" id="JACHGT010000015">
    <property type="protein sequence ID" value="MBB6038072.1"/>
    <property type="molecule type" value="Genomic_DNA"/>
</dbReference>
<evidence type="ECO:0000313" key="7">
    <source>
        <dbReference type="EMBL" id="MBB6038072.1"/>
    </source>
</evidence>
<dbReference type="PANTHER" id="PTHR23427">
    <property type="entry name" value="SURFEIT LOCUS PROTEIN"/>
    <property type="match status" value="1"/>
</dbReference>
<feature type="transmembrane region" description="Helical" evidence="6">
    <location>
        <begin position="219"/>
        <end position="236"/>
    </location>
</feature>
<proteinExistence type="inferred from homology"/>
<comment type="similarity">
    <text evidence="2 6">Belongs to the SURF1 family.</text>
</comment>
<dbReference type="Proteomes" id="UP000548476">
    <property type="component" value="Unassembled WGS sequence"/>
</dbReference>
<dbReference type="AlphaFoldDB" id="A0A841FX09"/>
<dbReference type="Pfam" id="PF02104">
    <property type="entry name" value="SURF1"/>
    <property type="match status" value="1"/>
</dbReference>